<dbReference type="Proteomes" id="UP001305414">
    <property type="component" value="Unassembled WGS sequence"/>
</dbReference>
<comment type="caution">
    <text evidence="3">The sequence shown here is derived from an EMBL/GenBank/DDBJ whole genome shotgun (WGS) entry which is preliminary data.</text>
</comment>
<feature type="transmembrane region" description="Helical" evidence="2">
    <location>
        <begin position="139"/>
        <end position="160"/>
    </location>
</feature>
<evidence type="ECO:0000256" key="2">
    <source>
        <dbReference type="SAM" id="Phobius"/>
    </source>
</evidence>
<proteinExistence type="predicted"/>
<evidence type="ECO:0008006" key="5">
    <source>
        <dbReference type="Google" id="ProtNLM"/>
    </source>
</evidence>
<keyword evidence="2" id="KW-1133">Transmembrane helix</keyword>
<keyword evidence="2" id="KW-0812">Transmembrane</keyword>
<evidence type="ECO:0000256" key="1">
    <source>
        <dbReference type="SAM" id="MobiDB-lite"/>
    </source>
</evidence>
<feature type="transmembrane region" description="Helical" evidence="2">
    <location>
        <begin position="110"/>
        <end position="132"/>
    </location>
</feature>
<feature type="transmembrane region" description="Helical" evidence="2">
    <location>
        <begin position="217"/>
        <end position="240"/>
    </location>
</feature>
<dbReference type="AlphaFoldDB" id="A0AAN7UPQ1"/>
<reference evidence="3 4" key="1">
    <citation type="submission" date="2023-10" db="EMBL/GenBank/DDBJ databases">
        <title>Draft genome sequence of Xylaria bambusicola isolate GMP-LS, the root and basal stem rot pathogen of sugarcane in Indonesia.</title>
        <authorList>
            <person name="Selvaraj P."/>
            <person name="Muralishankar V."/>
            <person name="Muruganantham S."/>
            <person name="Sp S."/>
            <person name="Haryani S."/>
            <person name="Lau K.J.X."/>
            <person name="Naqvi N.I."/>
        </authorList>
    </citation>
    <scope>NUCLEOTIDE SEQUENCE [LARGE SCALE GENOMIC DNA]</scope>
    <source>
        <strain evidence="3">GMP-LS</strain>
    </source>
</reference>
<protein>
    <recommendedName>
        <fullName evidence="5">MARVEL domain-containing protein</fullName>
    </recommendedName>
</protein>
<organism evidence="3 4">
    <name type="scientific">Xylaria bambusicola</name>
    <dbReference type="NCBI Taxonomy" id="326684"/>
    <lineage>
        <taxon>Eukaryota</taxon>
        <taxon>Fungi</taxon>
        <taxon>Dikarya</taxon>
        <taxon>Ascomycota</taxon>
        <taxon>Pezizomycotina</taxon>
        <taxon>Sordariomycetes</taxon>
        <taxon>Xylariomycetidae</taxon>
        <taxon>Xylariales</taxon>
        <taxon>Xylariaceae</taxon>
        <taxon>Xylaria</taxon>
    </lineage>
</organism>
<accession>A0AAN7UPQ1</accession>
<keyword evidence="2" id="KW-0472">Membrane</keyword>
<name>A0AAN7UPQ1_9PEZI</name>
<feature type="transmembrane region" description="Helical" evidence="2">
    <location>
        <begin position="68"/>
        <end position="90"/>
    </location>
</feature>
<gene>
    <name evidence="3" type="ORF">RRF57_006121</name>
</gene>
<evidence type="ECO:0000313" key="3">
    <source>
        <dbReference type="EMBL" id="KAK5630406.1"/>
    </source>
</evidence>
<sequence>MMVQVLDFLGTSPQSFTISSPIPPASIPFPRPRLPTRTASGLTRPQLSLITDFDAGIPLKMRFQSPQLGALGVTFTALRAAQFLSLVTIVGLTANLINEFASSQRDVPDVLVGTVTVTSVATLYVAISYILYYDGMLPLLVAGGADFALLVALIVVAVTIGKPLSMLQCELLPESVSKTETFVTYITGRSYSSAAARYSSYLALVTTDQPHCYEIKAVWGLGIALSVLFAFSALVCGGLWQRIRRANAPAPKDGYAGVRGGFFGAAPPPPAVQQISGPMALGTRLLSPGIGSRYPPPLSLPQASYRRPVVTHGAADDYYNDAPHHVLPPPVTSTNDDNNVGRLSRGRSLTLSIPPPRPAHLLAVEPSLQTTPSPQGSSHDDYIPILHQPEPKFGKTPAKTPTLVVVPPPSPSDDGFTPVTPPTPSPRSKAFKRIRVSQLPRDALGIATAGFSRKKSQRGEKVGELDEETMPLSPSYDAQTMDAQVAVKAKPARKTLFGVLEGWWDLGLLERGRSLRRK</sequence>
<feature type="region of interest" description="Disordered" evidence="1">
    <location>
        <begin position="410"/>
        <end position="429"/>
    </location>
</feature>
<evidence type="ECO:0000313" key="4">
    <source>
        <dbReference type="Proteomes" id="UP001305414"/>
    </source>
</evidence>
<feature type="region of interest" description="Disordered" evidence="1">
    <location>
        <begin position="452"/>
        <end position="473"/>
    </location>
</feature>
<dbReference type="EMBL" id="JAWHQM010000016">
    <property type="protein sequence ID" value="KAK5630406.1"/>
    <property type="molecule type" value="Genomic_DNA"/>
</dbReference>
<keyword evidence="4" id="KW-1185">Reference proteome</keyword>